<protein>
    <recommendedName>
        <fullName evidence="2">Serine aminopeptidase S33 domain-containing protein</fullName>
    </recommendedName>
</protein>
<dbReference type="SUPFAM" id="SSF53474">
    <property type="entry name" value="alpha/beta-Hydrolases"/>
    <property type="match status" value="1"/>
</dbReference>
<evidence type="ECO:0000259" key="2">
    <source>
        <dbReference type="Pfam" id="PF12146"/>
    </source>
</evidence>
<dbReference type="Gene3D" id="3.40.50.1820">
    <property type="entry name" value="alpha/beta hydrolase"/>
    <property type="match status" value="1"/>
</dbReference>
<dbReference type="STRING" id="225004.SAMN02745152_01237"/>
<evidence type="ECO:0000313" key="4">
    <source>
        <dbReference type="Proteomes" id="UP000190395"/>
    </source>
</evidence>
<dbReference type="PANTHER" id="PTHR43358">
    <property type="entry name" value="ALPHA/BETA-HYDROLASE"/>
    <property type="match status" value="1"/>
</dbReference>
<keyword evidence="4" id="KW-1185">Reference proteome</keyword>
<accession>A0A1T4NIU1</accession>
<dbReference type="Pfam" id="PF12146">
    <property type="entry name" value="Hydrolase_4"/>
    <property type="match status" value="1"/>
</dbReference>
<organism evidence="3 4">
    <name type="scientific">Treponema berlinense</name>
    <dbReference type="NCBI Taxonomy" id="225004"/>
    <lineage>
        <taxon>Bacteria</taxon>
        <taxon>Pseudomonadati</taxon>
        <taxon>Spirochaetota</taxon>
        <taxon>Spirochaetia</taxon>
        <taxon>Spirochaetales</taxon>
        <taxon>Treponemataceae</taxon>
        <taxon>Treponema</taxon>
    </lineage>
</organism>
<dbReference type="GeneID" id="303367479"/>
<keyword evidence="1" id="KW-0472">Membrane</keyword>
<dbReference type="InterPro" id="IPR029058">
    <property type="entry name" value="AB_hydrolase_fold"/>
</dbReference>
<dbReference type="RefSeq" id="WP_078930982.1">
    <property type="nucleotide sequence ID" value="NZ_FUXC01000006.1"/>
</dbReference>
<feature type="domain" description="Serine aminopeptidase S33" evidence="2">
    <location>
        <begin position="102"/>
        <end position="211"/>
    </location>
</feature>
<dbReference type="Proteomes" id="UP000190395">
    <property type="component" value="Unassembled WGS sequence"/>
</dbReference>
<dbReference type="OrthoDB" id="9776685at2"/>
<keyword evidence="1" id="KW-0812">Transmembrane</keyword>
<feature type="transmembrane region" description="Helical" evidence="1">
    <location>
        <begin position="12"/>
        <end position="34"/>
    </location>
</feature>
<dbReference type="AlphaFoldDB" id="A0A1T4NIU1"/>
<dbReference type="EMBL" id="FUXC01000006">
    <property type="protein sequence ID" value="SJZ79241.1"/>
    <property type="molecule type" value="Genomic_DNA"/>
</dbReference>
<gene>
    <name evidence="3" type="ORF">SAMN02745152_01237</name>
</gene>
<sequence>MKKNVSKYAKIAGIICGIVAALVAVFNICIYNFVFLPNFSRATKERTVEHEIKFYAGEENYKRHLADSEYIDSLNLPLIEITSFDSLKLKALVWNSENSSSCRGTVLLMHGFQSGPVREFATIARFFHKMNFNVVMPYQRSHGLSEGKFITFGIKERYDCRDWMLKINEIYGNDLPLFVGGISMGCATVTMASGLDLPYNVRGIIADCGFTEPYEIVRWTMTDEMHIWPGVAKILLDSAGWYCKKIGGFGLKEYSTLKALEKTQLPFLFMTGTDDHTVPYEMTVTNFMLYKQRFPEKTKLVLFENVPHAISYIEDWDRYEKELTKFVEKYN</sequence>
<proteinExistence type="predicted"/>
<evidence type="ECO:0000256" key="1">
    <source>
        <dbReference type="SAM" id="Phobius"/>
    </source>
</evidence>
<dbReference type="InterPro" id="IPR052920">
    <property type="entry name" value="DNA-binding_regulatory"/>
</dbReference>
<reference evidence="3 4" key="1">
    <citation type="submission" date="2017-02" db="EMBL/GenBank/DDBJ databases">
        <authorList>
            <person name="Peterson S.W."/>
        </authorList>
    </citation>
    <scope>NUCLEOTIDE SEQUENCE [LARGE SCALE GENOMIC DNA]</scope>
    <source>
        <strain evidence="3 4">ATCC BAA-909</strain>
    </source>
</reference>
<dbReference type="InterPro" id="IPR022742">
    <property type="entry name" value="Hydrolase_4"/>
</dbReference>
<evidence type="ECO:0000313" key="3">
    <source>
        <dbReference type="EMBL" id="SJZ79241.1"/>
    </source>
</evidence>
<dbReference type="PANTHER" id="PTHR43358:SF4">
    <property type="entry name" value="ALPHA_BETA HYDROLASE FOLD-1 DOMAIN-CONTAINING PROTEIN"/>
    <property type="match status" value="1"/>
</dbReference>
<keyword evidence="1" id="KW-1133">Transmembrane helix</keyword>
<name>A0A1T4NIU1_9SPIR</name>